<dbReference type="GO" id="GO:0016020">
    <property type="term" value="C:membrane"/>
    <property type="evidence" value="ECO:0007669"/>
    <property type="project" value="UniProtKB-SubCell"/>
</dbReference>
<comment type="caution">
    <text evidence="7">The sequence shown here is derived from an EMBL/GenBank/DDBJ whole genome shotgun (WGS) entry which is preliminary data.</text>
</comment>
<keyword evidence="8" id="KW-1185">Reference proteome</keyword>
<comment type="similarity">
    <text evidence="2">Belongs to the TMEM14 family.</text>
</comment>
<dbReference type="Pfam" id="PF03647">
    <property type="entry name" value="Tmemb_14"/>
    <property type="match status" value="1"/>
</dbReference>
<dbReference type="VEuPathDB" id="FungiDB:P175DRAFT_0405615"/>
<evidence type="ECO:0000256" key="4">
    <source>
        <dbReference type="ARBA" id="ARBA00022989"/>
    </source>
</evidence>
<protein>
    <recommendedName>
        <fullName evidence="9">Transmembrane protein</fullName>
    </recommendedName>
</protein>
<evidence type="ECO:0000256" key="5">
    <source>
        <dbReference type="ARBA" id="ARBA00023136"/>
    </source>
</evidence>
<gene>
    <name evidence="7" type="ORF">AOCH_005487</name>
</gene>
<evidence type="ECO:0000256" key="2">
    <source>
        <dbReference type="ARBA" id="ARBA00007590"/>
    </source>
</evidence>
<comment type="subcellular location">
    <subcellularLocation>
        <location evidence="1">Membrane</location>
    </subcellularLocation>
</comment>
<dbReference type="EMBL" id="JYKN01001441">
    <property type="protein sequence ID" value="KKK20431.1"/>
    <property type="molecule type" value="Genomic_DNA"/>
</dbReference>
<reference evidence="7 8" key="1">
    <citation type="submission" date="2015-02" db="EMBL/GenBank/DDBJ databases">
        <title>Draft Genome Sequences of Two Closely-Related Aflatoxigenic Aspergillus Species Obtained from the Cote d'Ivoire.</title>
        <authorList>
            <person name="Moore G.G."/>
            <person name="Beltz S.B."/>
            <person name="Mack B.M."/>
        </authorList>
    </citation>
    <scope>NUCLEOTIDE SEQUENCE [LARGE SCALE GENOMIC DNA]</scope>
    <source>
        <strain evidence="7 8">SRRC1432</strain>
    </source>
</reference>
<name>A0A0F8VBI5_9EURO</name>
<dbReference type="Proteomes" id="UP000034947">
    <property type="component" value="Unassembled WGS sequence"/>
</dbReference>
<keyword evidence="3 6" id="KW-0812">Transmembrane</keyword>
<keyword evidence="5 6" id="KW-0472">Membrane</keyword>
<keyword evidence="4 6" id="KW-1133">Transmembrane helix</keyword>
<evidence type="ECO:0000256" key="1">
    <source>
        <dbReference type="ARBA" id="ARBA00004370"/>
    </source>
</evidence>
<evidence type="ECO:0000313" key="7">
    <source>
        <dbReference type="EMBL" id="KKK20431.1"/>
    </source>
</evidence>
<accession>A0A0F8VBI5</accession>
<evidence type="ECO:0000256" key="3">
    <source>
        <dbReference type="ARBA" id="ARBA00022692"/>
    </source>
</evidence>
<dbReference type="InterPro" id="IPR044890">
    <property type="entry name" value="TMEM14_sf"/>
</dbReference>
<organism evidence="7 8">
    <name type="scientific">Aspergillus ochraceoroseus</name>
    <dbReference type="NCBI Taxonomy" id="138278"/>
    <lineage>
        <taxon>Eukaryota</taxon>
        <taxon>Fungi</taxon>
        <taxon>Dikarya</taxon>
        <taxon>Ascomycota</taxon>
        <taxon>Pezizomycotina</taxon>
        <taxon>Eurotiomycetes</taxon>
        <taxon>Eurotiomycetidae</taxon>
        <taxon>Eurotiales</taxon>
        <taxon>Aspergillaceae</taxon>
        <taxon>Aspergillus</taxon>
        <taxon>Aspergillus subgen. Nidulantes</taxon>
    </lineage>
</organism>
<proteinExistence type="inferred from homology"/>
<dbReference type="AlphaFoldDB" id="A0A0F8VBI5"/>
<feature type="transmembrane region" description="Helical" evidence="6">
    <location>
        <begin position="45"/>
        <end position="65"/>
    </location>
</feature>
<dbReference type="InterPro" id="IPR005349">
    <property type="entry name" value="TMEM14"/>
</dbReference>
<evidence type="ECO:0008006" key="9">
    <source>
        <dbReference type="Google" id="ProtNLM"/>
    </source>
</evidence>
<dbReference type="OrthoDB" id="5620at2759"/>
<sequence length="142" mass="15073">MPGKYPYLVGKLDFTALPAQPPQPLAVNSALGLALLSPGTGIVHFARTGSASSLVAGLSLGVLYLVSYRRQKEQQTFAEETGLLASAFWAASTVPKALKSGWKPLPLGWSVMAMYGVGVFGTSVNKKRLAAARKLPDDPVEW</sequence>
<evidence type="ECO:0000313" key="8">
    <source>
        <dbReference type="Proteomes" id="UP000034947"/>
    </source>
</evidence>
<dbReference type="Gene3D" id="1.10.10.1740">
    <property type="entry name" value="Transmembrane protein 14-like"/>
    <property type="match status" value="1"/>
</dbReference>
<evidence type="ECO:0000256" key="6">
    <source>
        <dbReference type="SAM" id="Phobius"/>
    </source>
</evidence>